<dbReference type="EMBL" id="AOIP01000017">
    <property type="protein sequence ID" value="ELZ06658.1"/>
    <property type="molecule type" value="Genomic_DNA"/>
</dbReference>
<accession>M0B8P1</accession>
<comment type="subcellular location">
    <subcellularLocation>
        <location evidence="1">Membrane</location>
    </subcellularLocation>
</comment>
<dbReference type="PANTHER" id="PTHR10806:SF6">
    <property type="entry name" value="SIGNAL PEPTIDASE COMPLEX CATALYTIC SUBUNIT SEC11"/>
    <property type="match status" value="1"/>
</dbReference>
<evidence type="ECO:0000256" key="4">
    <source>
        <dbReference type="ARBA" id="ARBA00023136"/>
    </source>
</evidence>
<reference evidence="6 7" key="1">
    <citation type="journal article" date="2014" name="PLoS Genet.">
        <title>Phylogenetically driven sequencing of extremely halophilic archaea reveals strategies for static and dynamic osmo-response.</title>
        <authorList>
            <person name="Becker E.A."/>
            <person name="Seitzer P.M."/>
            <person name="Tritt A."/>
            <person name="Larsen D."/>
            <person name="Krusor M."/>
            <person name="Yao A.I."/>
            <person name="Wu D."/>
            <person name="Madern D."/>
            <person name="Eisen J.A."/>
            <person name="Darling A.E."/>
            <person name="Facciotti M.T."/>
        </authorList>
    </citation>
    <scope>NUCLEOTIDE SEQUENCE [LARGE SCALE GENOMIC DNA]</scope>
    <source>
        <strain evidence="6 7">DSM 13077</strain>
    </source>
</reference>
<evidence type="ECO:0000256" key="3">
    <source>
        <dbReference type="ARBA" id="ARBA00022989"/>
    </source>
</evidence>
<feature type="compositionally biased region" description="Basic and acidic residues" evidence="5">
    <location>
        <begin position="46"/>
        <end position="56"/>
    </location>
</feature>
<keyword evidence="4" id="KW-0472">Membrane</keyword>
<gene>
    <name evidence="6" type="ORF">C480_08808</name>
</gene>
<comment type="caution">
    <text evidence="6">The sequence shown here is derived from an EMBL/GenBank/DDBJ whole genome shotgun (WGS) entry which is preliminary data.</text>
</comment>
<evidence type="ECO:0000313" key="6">
    <source>
        <dbReference type="EMBL" id="ELZ06658.1"/>
    </source>
</evidence>
<dbReference type="GO" id="GO:0004252">
    <property type="term" value="F:serine-type endopeptidase activity"/>
    <property type="evidence" value="ECO:0007669"/>
    <property type="project" value="InterPro"/>
</dbReference>
<evidence type="ECO:0000256" key="5">
    <source>
        <dbReference type="SAM" id="MobiDB-lite"/>
    </source>
</evidence>
<evidence type="ECO:0000256" key="2">
    <source>
        <dbReference type="ARBA" id="ARBA00022692"/>
    </source>
</evidence>
<organism evidence="6 7">
    <name type="scientific">Natrialba aegyptia DSM 13077</name>
    <dbReference type="NCBI Taxonomy" id="1227491"/>
    <lineage>
        <taxon>Archaea</taxon>
        <taxon>Methanobacteriati</taxon>
        <taxon>Methanobacteriota</taxon>
        <taxon>Stenosarchaea group</taxon>
        <taxon>Halobacteria</taxon>
        <taxon>Halobacteriales</taxon>
        <taxon>Natrialbaceae</taxon>
        <taxon>Natrialba</taxon>
    </lineage>
</organism>
<proteinExistence type="predicted"/>
<name>M0B8P1_9EURY</name>
<dbReference type="PATRIC" id="fig|1227491.4.peg.1820"/>
<dbReference type="RefSeq" id="WP_006665235.1">
    <property type="nucleotide sequence ID" value="NZ_AOIP01000017.1"/>
</dbReference>
<dbReference type="PANTHER" id="PTHR10806">
    <property type="entry name" value="SIGNAL PEPTIDASE COMPLEX CATALYTIC SUBUNIT SEC11"/>
    <property type="match status" value="1"/>
</dbReference>
<feature type="compositionally biased region" description="Low complexity" evidence="5">
    <location>
        <begin position="64"/>
        <end position="74"/>
    </location>
</feature>
<dbReference type="CDD" id="cd06530">
    <property type="entry name" value="S26_SPase_I"/>
    <property type="match status" value="1"/>
</dbReference>
<evidence type="ECO:0000313" key="7">
    <source>
        <dbReference type="Proteomes" id="UP000011591"/>
    </source>
</evidence>
<keyword evidence="3" id="KW-1133">Transmembrane helix</keyword>
<dbReference type="GO" id="GO:0016020">
    <property type="term" value="C:membrane"/>
    <property type="evidence" value="ECO:0007669"/>
    <property type="project" value="UniProtKB-SubCell"/>
</dbReference>
<dbReference type="InterPro" id="IPR019533">
    <property type="entry name" value="Peptidase_S26"/>
</dbReference>
<keyword evidence="7" id="KW-1185">Reference proteome</keyword>
<dbReference type="GO" id="GO:0006465">
    <property type="term" value="P:signal peptide processing"/>
    <property type="evidence" value="ECO:0007669"/>
    <property type="project" value="InterPro"/>
</dbReference>
<protein>
    <submittedName>
        <fullName evidence="6">Peptidase S24/S26A/S26B</fullName>
    </submittedName>
</protein>
<keyword evidence="2" id="KW-0812">Transmembrane</keyword>
<feature type="region of interest" description="Disordered" evidence="5">
    <location>
        <begin position="1"/>
        <end position="112"/>
    </location>
</feature>
<dbReference type="InterPro" id="IPR036286">
    <property type="entry name" value="LexA/Signal_pep-like_sf"/>
</dbReference>
<sequence>MSGPDSGGTDDDGGDRSGDGSAWDDTDDRGPTDRSDTPGPPAHTTGDNEREHDRDQPTGPAVNSAETSSATGTETETETETEDGHTSARSGARTGSNGGTTDRDSDGDGSRVTIEDDGLIRWFLRSDDGSVVVVRDVLSSVAIVAAVGLLLFAVSGIWPPLVAVESGSMEPNMQRGDLVFVVDDNRFVGDNPIDGTGIVTRENAQESGYDKFGGSGDVIVFLPNGDSRQTPVIHRAHFWVEEDENWIETKADEDIVGDVTCNQVRTCPAPHDGFVTKGDNNNGYDQYEGGARTTIVHPDWVTGKAMYRIPLLGHIRLFFDSFFGGMLAPSVPGVAPFGLASVEAVTGAGVGASAGLVAVAGRYRS</sequence>
<dbReference type="OrthoDB" id="4822at2157"/>
<evidence type="ECO:0000256" key="1">
    <source>
        <dbReference type="ARBA" id="ARBA00004370"/>
    </source>
</evidence>
<dbReference type="SUPFAM" id="SSF51306">
    <property type="entry name" value="LexA/Signal peptidase"/>
    <property type="match status" value="1"/>
</dbReference>
<dbReference type="InterPro" id="IPR001733">
    <property type="entry name" value="Peptidase_S26B"/>
</dbReference>
<dbReference type="AlphaFoldDB" id="M0B8P1"/>
<dbReference type="Proteomes" id="UP000011591">
    <property type="component" value="Unassembled WGS sequence"/>
</dbReference>